<evidence type="ECO:0000256" key="6">
    <source>
        <dbReference type="ARBA" id="ARBA00031445"/>
    </source>
</evidence>
<dbReference type="EMBL" id="JAFLNF010000004">
    <property type="protein sequence ID" value="MBO0345878.1"/>
    <property type="molecule type" value="Genomic_DNA"/>
</dbReference>
<organism evidence="12 13">
    <name type="scientific">Roseibium limicola</name>
    <dbReference type="NCBI Taxonomy" id="2816037"/>
    <lineage>
        <taxon>Bacteria</taxon>
        <taxon>Pseudomonadati</taxon>
        <taxon>Pseudomonadota</taxon>
        <taxon>Alphaproteobacteria</taxon>
        <taxon>Hyphomicrobiales</taxon>
        <taxon>Stappiaceae</taxon>
        <taxon>Roseibium</taxon>
    </lineage>
</organism>
<keyword evidence="13" id="KW-1185">Reference proteome</keyword>
<dbReference type="GO" id="GO:0009244">
    <property type="term" value="P:lipopolysaccharide core region biosynthetic process"/>
    <property type="evidence" value="ECO:0007669"/>
    <property type="project" value="UniProtKB-UniRule"/>
</dbReference>
<accession>A0A939J9Y2</accession>
<dbReference type="InterPro" id="IPR038107">
    <property type="entry name" value="Glycos_transf_N_sf"/>
</dbReference>
<dbReference type="Gene3D" id="3.40.50.11720">
    <property type="entry name" value="3-Deoxy-D-manno-octulosonic-acid transferase, N-terminal domain"/>
    <property type="match status" value="1"/>
</dbReference>
<feature type="site" description="Transition state stabilizer" evidence="9">
    <location>
        <position position="135"/>
    </location>
</feature>
<keyword evidence="10" id="KW-1003">Cell membrane</keyword>
<dbReference type="InterPro" id="IPR007507">
    <property type="entry name" value="Glycos_transf_N"/>
</dbReference>
<evidence type="ECO:0000256" key="2">
    <source>
        <dbReference type="ARBA" id="ARBA00004713"/>
    </source>
</evidence>
<name>A0A939J9Y2_9HYPH</name>
<dbReference type="Proteomes" id="UP000664779">
    <property type="component" value="Unassembled WGS sequence"/>
</dbReference>
<evidence type="ECO:0000256" key="8">
    <source>
        <dbReference type="PIRSR" id="PIRSR639901-1"/>
    </source>
</evidence>
<comment type="function">
    <text evidence="1 10">Involved in lipopolysaccharide (LPS) biosynthesis. Catalyzes the transfer of 3-deoxy-D-manno-octulosonate (Kdo) residue(s) from CMP-Kdo to lipid IV(A), the tetraacyldisaccharide-1,4'-bisphosphate precursor of lipid A.</text>
</comment>
<gene>
    <name evidence="12" type="ORF">J0X15_11660</name>
</gene>
<sequence length="444" mass="48118">MGERLPLPLAVYLGLARRAGPLIRLTHWLRKRSGKDDPSRGQERFGRASVDRPDGPLVWIHAASVGETTSVLPLIEALTADGRKVLLTTVTRTSAELAQGRLPEGAVHQFACYDHPDYLNRFLDHWQPDLALVVESEVWPATYLAVAARGIPLGLVNGRMSVRSFNSWSRVPASSARIFGALSVALAQSEPDGMRLTALGCPDVRLPGNLKFDGDPLPVEAAARAELLEQMEGRASWLAALTHPGEDAIAIAAHARLLTENPELLLLLVPRHPARGEELARLCEERGLSFSRRSQNGVISSETQVYIGDTIAEMGLFYSLCQTIFLAGSFSDVGGHNPLEPLRAGGALITGPKVANARSTYKALWQADAALRLDKPDEIGPAVQQLLHDEERRRALATNGQKVIAEASGALSRTLRILADFLPLAGDARRTYDPMPTSDEDPAS</sequence>
<dbReference type="PANTHER" id="PTHR42755">
    <property type="entry name" value="3-DEOXY-MANNO-OCTULOSONATE CYTIDYLYLTRANSFERASE"/>
    <property type="match status" value="1"/>
</dbReference>
<evidence type="ECO:0000256" key="7">
    <source>
        <dbReference type="ARBA" id="ARBA00049183"/>
    </source>
</evidence>
<protein>
    <recommendedName>
        <fullName evidence="4 10">3-deoxy-D-manno-octulosonic acid transferase</fullName>
        <shortName evidence="10">Kdo transferase</shortName>
        <ecNumber evidence="3 10">2.4.99.12</ecNumber>
    </recommendedName>
    <alternativeName>
        <fullName evidence="6 10">Lipid IV(A) 3-deoxy-D-manno-octulosonic acid transferase</fullName>
    </alternativeName>
</protein>
<comment type="pathway">
    <text evidence="2 10">Bacterial outer membrane biogenesis; LPS core biosynthesis.</text>
</comment>
<evidence type="ECO:0000256" key="1">
    <source>
        <dbReference type="ARBA" id="ARBA00003394"/>
    </source>
</evidence>
<comment type="similarity">
    <text evidence="10">Belongs to the glycosyltransferase group 1 family.</text>
</comment>
<evidence type="ECO:0000256" key="5">
    <source>
        <dbReference type="ARBA" id="ARBA00022679"/>
    </source>
</evidence>
<feature type="active site" description="Proton acceptor" evidence="8">
    <location>
        <position position="67"/>
    </location>
</feature>
<comment type="subcellular location">
    <subcellularLocation>
        <location evidence="10">Cell membrane</location>
    </subcellularLocation>
</comment>
<dbReference type="Pfam" id="PF04413">
    <property type="entry name" value="Glycos_transf_N"/>
    <property type="match status" value="1"/>
</dbReference>
<dbReference type="GO" id="GO:0009245">
    <property type="term" value="P:lipid A biosynthetic process"/>
    <property type="evidence" value="ECO:0007669"/>
    <property type="project" value="TreeGrafter"/>
</dbReference>
<evidence type="ECO:0000313" key="12">
    <source>
        <dbReference type="EMBL" id="MBO0345878.1"/>
    </source>
</evidence>
<comment type="caution">
    <text evidence="12">The sequence shown here is derived from an EMBL/GenBank/DDBJ whole genome shotgun (WGS) entry which is preliminary data.</text>
</comment>
<proteinExistence type="inferred from homology"/>
<dbReference type="GO" id="GO:0043842">
    <property type="term" value="F:Kdo transferase activity"/>
    <property type="evidence" value="ECO:0007669"/>
    <property type="project" value="UniProtKB-EC"/>
</dbReference>
<evidence type="ECO:0000313" key="13">
    <source>
        <dbReference type="Proteomes" id="UP000664779"/>
    </source>
</evidence>
<keyword evidence="10" id="KW-0448">Lipopolysaccharide biosynthesis</keyword>
<dbReference type="GO" id="GO:0005886">
    <property type="term" value="C:plasma membrane"/>
    <property type="evidence" value="ECO:0007669"/>
    <property type="project" value="UniProtKB-SubCell"/>
</dbReference>
<evidence type="ECO:0000256" key="4">
    <source>
        <dbReference type="ARBA" id="ARBA00019077"/>
    </source>
</evidence>
<dbReference type="InterPro" id="IPR039901">
    <property type="entry name" value="Kdotransferase"/>
</dbReference>
<dbReference type="PANTHER" id="PTHR42755:SF1">
    <property type="entry name" value="3-DEOXY-D-MANNO-OCTULOSONIC ACID TRANSFERASE, MITOCHONDRIAL-RELATED"/>
    <property type="match status" value="1"/>
</dbReference>
<evidence type="ECO:0000256" key="10">
    <source>
        <dbReference type="RuleBase" id="RU365103"/>
    </source>
</evidence>
<feature type="domain" description="3-deoxy-D-manno-octulosonic-acid transferase N-terminal" evidence="11">
    <location>
        <begin position="42"/>
        <end position="213"/>
    </location>
</feature>
<keyword evidence="10" id="KW-0472">Membrane</keyword>
<keyword evidence="5 10" id="KW-0808">Transferase</keyword>
<feature type="site" description="Transition state stabilizer" evidence="9">
    <location>
        <position position="211"/>
    </location>
</feature>
<dbReference type="Gene3D" id="3.40.50.2000">
    <property type="entry name" value="Glycogen Phosphorylase B"/>
    <property type="match status" value="1"/>
</dbReference>
<evidence type="ECO:0000259" key="11">
    <source>
        <dbReference type="Pfam" id="PF04413"/>
    </source>
</evidence>
<dbReference type="AlphaFoldDB" id="A0A939J9Y2"/>
<evidence type="ECO:0000256" key="9">
    <source>
        <dbReference type="PIRSR" id="PIRSR639901-2"/>
    </source>
</evidence>
<comment type="catalytic activity">
    <reaction evidence="7 10">
        <text>lipid IVA (E. coli) + CMP-3-deoxy-beta-D-manno-octulosonate = alpha-Kdo-(2-&gt;6)-lipid IVA (E. coli) + CMP + H(+)</text>
        <dbReference type="Rhea" id="RHEA:28066"/>
        <dbReference type="ChEBI" id="CHEBI:15378"/>
        <dbReference type="ChEBI" id="CHEBI:58603"/>
        <dbReference type="ChEBI" id="CHEBI:60364"/>
        <dbReference type="ChEBI" id="CHEBI:60377"/>
        <dbReference type="ChEBI" id="CHEBI:85987"/>
        <dbReference type="EC" id="2.4.99.12"/>
    </reaction>
</comment>
<reference evidence="12" key="1">
    <citation type="submission" date="2021-03" db="EMBL/GenBank/DDBJ databases">
        <title>Roseibium sp. CAU 1637 isolated from Incheon.</title>
        <authorList>
            <person name="Kim W."/>
        </authorList>
    </citation>
    <scope>NUCLEOTIDE SEQUENCE</scope>
    <source>
        <strain evidence="12">CAU 1637</strain>
    </source>
</reference>
<dbReference type="EC" id="2.4.99.12" evidence="3 10"/>
<evidence type="ECO:0000256" key="3">
    <source>
        <dbReference type="ARBA" id="ARBA00012621"/>
    </source>
</evidence>
<dbReference type="SUPFAM" id="SSF53756">
    <property type="entry name" value="UDP-Glycosyltransferase/glycogen phosphorylase"/>
    <property type="match status" value="1"/>
</dbReference>